<dbReference type="InterPro" id="IPR039809">
    <property type="entry name" value="Chemokine_b/g/d"/>
</dbReference>
<feature type="compositionally biased region" description="Basic residues" evidence="2">
    <location>
        <begin position="92"/>
        <end position="110"/>
    </location>
</feature>
<feature type="chain" id="PRO_5035930794" description="Chemokine interleukin-8-like domain-containing protein" evidence="3">
    <location>
        <begin position="24"/>
        <end position="110"/>
    </location>
</feature>
<feature type="signal peptide" evidence="3">
    <location>
        <begin position="1"/>
        <end position="23"/>
    </location>
</feature>
<dbReference type="Pfam" id="PF00048">
    <property type="entry name" value="IL8"/>
    <property type="match status" value="1"/>
</dbReference>
<evidence type="ECO:0000256" key="2">
    <source>
        <dbReference type="SAM" id="MobiDB-lite"/>
    </source>
</evidence>
<keyword evidence="3" id="KW-0732">Signal</keyword>
<dbReference type="OrthoDB" id="8872899at2759"/>
<proteinExistence type="predicted"/>
<feature type="region of interest" description="Disordered" evidence="2">
    <location>
        <begin position="78"/>
        <end position="110"/>
    </location>
</feature>
<dbReference type="InterPro" id="IPR001089">
    <property type="entry name" value="Chemokine_CXC"/>
</dbReference>
<evidence type="ECO:0000313" key="5">
    <source>
        <dbReference type="EMBL" id="KAI1900366.1"/>
    </source>
</evidence>
<dbReference type="GO" id="GO:0006955">
    <property type="term" value="P:immune response"/>
    <property type="evidence" value="ECO:0007669"/>
    <property type="project" value="InterPro"/>
</dbReference>
<evidence type="ECO:0000259" key="4">
    <source>
        <dbReference type="SMART" id="SM00199"/>
    </source>
</evidence>
<evidence type="ECO:0000256" key="1">
    <source>
        <dbReference type="ARBA" id="ARBA00022514"/>
    </source>
</evidence>
<dbReference type="InterPro" id="IPR001811">
    <property type="entry name" value="Chemokine_IL8-like_dom"/>
</dbReference>
<dbReference type="EMBL" id="JAERUA010000004">
    <property type="protein sequence ID" value="KAI1900366.1"/>
    <property type="molecule type" value="Genomic_DNA"/>
</dbReference>
<keyword evidence="1" id="KW-0202">Cytokine</keyword>
<dbReference type="Proteomes" id="UP000829720">
    <property type="component" value="Unassembled WGS sequence"/>
</dbReference>
<dbReference type="AlphaFoldDB" id="A0A8T3DWP9"/>
<comment type="caution">
    <text evidence="5">The sequence shown here is derived from an EMBL/GenBank/DDBJ whole genome shotgun (WGS) entry which is preliminary data.</text>
</comment>
<accession>A0A8T3DWP9</accession>
<sequence>MNTATLLFLCLTVFGDVVTHCAAQMKNTERCSCLKKQLRRVHVRRMQAIEVFSASPWCSKIEIIATVKRTGVKLCIDPDGMQGRTLLENQGTRKRKKNTKKRRGKKQRKQ</sequence>
<dbReference type="InterPro" id="IPR036048">
    <property type="entry name" value="Interleukin_8-like_sf"/>
</dbReference>
<protein>
    <recommendedName>
        <fullName evidence="4">Chemokine interleukin-8-like domain-containing protein</fullName>
    </recommendedName>
</protein>
<dbReference type="GO" id="GO:0008009">
    <property type="term" value="F:chemokine activity"/>
    <property type="evidence" value="ECO:0007669"/>
    <property type="project" value="InterPro"/>
</dbReference>
<organism evidence="5 6">
    <name type="scientific">Albula goreensis</name>
    <dbReference type="NCBI Taxonomy" id="1534307"/>
    <lineage>
        <taxon>Eukaryota</taxon>
        <taxon>Metazoa</taxon>
        <taxon>Chordata</taxon>
        <taxon>Craniata</taxon>
        <taxon>Vertebrata</taxon>
        <taxon>Euteleostomi</taxon>
        <taxon>Actinopterygii</taxon>
        <taxon>Neopterygii</taxon>
        <taxon>Teleostei</taxon>
        <taxon>Albuliformes</taxon>
        <taxon>Albulidae</taxon>
        <taxon>Albula</taxon>
    </lineage>
</organism>
<keyword evidence="6" id="KW-1185">Reference proteome</keyword>
<evidence type="ECO:0000256" key="3">
    <source>
        <dbReference type="SAM" id="SignalP"/>
    </source>
</evidence>
<dbReference type="PANTHER" id="PTHR12015">
    <property type="entry name" value="SMALL INDUCIBLE CYTOKINE A"/>
    <property type="match status" value="1"/>
</dbReference>
<name>A0A8T3DWP9_9TELE</name>
<dbReference type="GO" id="GO:0005615">
    <property type="term" value="C:extracellular space"/>
    <property type="evidence" value="ECO:0007669"/>
    <property type="project" value="UniProtKB-KW"/>
</dbReference>
<evidence type="ECO:0000313" key="6">
    <source>
        <dbReference type="Proteomes" id="UP000829720"/>
    </source>
</evidence>
<dbReference type="SUPFAM" id="SSF54117">
    <property type="entry name" value="Interleukin 8-like chemokines"/>
    <property type="match status" value="1"/>
</dbReference>
<feature type="domain" description="Chemokine interleukin-8-like" evidence="4">
    <location>
        <begin position="28"/>
        <end position="90"/>
    </location>
</feature>
<dbReference type="Gene3D" id="2.40.50.40">
    <property type="match status" value="1"/>
</dbReference>
<gene>
    <name evidence="5" type="ORF">AGOR_G00049220</name>
</gene>
<dbReference type="PANTHER" id="PTHR12015:SF210">
    <property type="entry name" value="C-X-C MOTIF CHEMOKINE 9"/>
    <property type="match status" value="1"/>
</dbReference>
<dbReference type="PRINTS" id="PR00437">
    <property type="entry name" value="SMALLCYTKCXC"/>
</dbReference>
<reference evidence="5" key="1">
    <citation type="submission" date="2021-01" db="EMBL/GenBank/DDBJ databases">
        <authorList>
            <person name="Zahm M."/>
            <person name="Roques C."/>
            <person name="Cabau C."/>
            <person name="Klopp C."/>
            <person name="Donnadieu C."/>
            <person name="Jouanno E."/>
            <person name="Lampietro C."/>
            <person name="Louis A."/>
            <person name="Herpin A."/>
            <person name="Echchiki A."/>
            <person name="Berthelot C."/>
            <person name="Parey E."/>
            <person name="Roest-Crollius H."/>
            <person name="Braasch I."/>
            <person name="Postlethwait J."/>
            <person name="Bobe J."/>
            <person name="Montfort J."/>
            <person name="Bouchez O."/>
            <person name="Begum T."/>
            <person name="Mejri S."/>
            <person name="Adams A."/>
            <person name="Chen W.-J."/>
            <person name="Guiguen Y."/>
        </authorList>
    </citation>
    <scope>NUCLEOTIDE SEQUENCE</scope>
    <source>
        <tissue evidence="5">Blood</tissue>
    </source>
</reference>
<dbReference type="SMART" id="SM00199">
    <property type="entry name" value="SCY"/>
    <property type="match status" value="1"/>
</dbReference>